<protein>
    <recommendedName>
        <fullName evidence="3">Serine protease inhibitor</fullName>
    </recommendedName>
</protein>
<proteinExistence type="predicted"/>
<gene>
    <name evidence="1" type="ORF">VKT23_013683</name>
</gene>
<dbReference type="EMBL" id="JBANRG010000038">
    <property type="protein sequence ID" value="KAK7448420.1"/>
    <property type="molecule type" value="Genomic_DNA"/>
</dbReference>
<keyword evidence="2" id="KW-1185">Reference proteome</keyword>
<accession>A0ABR1J4V9</accession>
<dbReference type="Gene3D" id="2.80.10.50">
    <property type="match status" value="1"/>
</dbReference>
<evidence type="ECO:0008006" key="3">
    <source>
        <dbReference type="Google" id="ProtNLM"/>
    </source>
</evidence>
<evidence type="ECO:0000313" key="2">
    <source>
        <dbReference type="Proteomes" id="UP001498398"/>
    </source>
</evidence>
<reference evidence="1 2" key="1">
    <citation type="submission" date="2024-01" db="EMBL/GenBank/DDBJ databases">
        <title>A draft genome for the cacao thread blight pathogen Marasmiellus scandens.</title>
        <authorList>
            <person name="Baruah I.K."/>
            <person name="Leung J."/>
            <person name="Bukari Y."/>
            <person name="Amoako-Attah I."/>
            <person name="Meinhardt L.W."/>
            <person name="Bailey B.A."/>
            <person name="Cohen S.P."/>
        </authorList>
    </citation>
    <scope>NUCLEOTIDE SEQUENCE [LARGE SCALE GENOMIC DNA]</scope>
    <source>
        <strain evidence="1 2">GH-19</strain>
    </source>
</reference>
<comment type="caution">
    <text evidence="1">The sequence shown here is derived from an EMBL/GenBank/DDBJ whole genome shotgun (WGS) entry which is preliminary data.</text>
</comment>
<dbReference type="Proteomes" id="UP001498398">
    <property type="component" value="Unassembled WGS sequence"/>
</dbReference>
<name>A0ABR1J4V9_9AGAR</name>
<sequence>MSLPSGTYIIRNGDKNVGRRLAEDKSLLPKQVVLLPDGQDSTWEIENIGNDGYLLKNRNSPTANINDQVAALLIDQESAEKWHLEAVPQHGENRYIITTQDQSKGWVAPEESNEQIKCQPLISTRSFPPLYLPTEVFEIVPA</sequence>
<evidence type="ECO:0000313" key="1">
    <source>
        <dbReference type="EMBL" id="KAK7448420.1"/>
    </source>
</evidence>
<dbReference type="Pfam" id="PF16850">
    <property type="entry name" value="Inhibitor_I66"/>
    <property type="match status" value="1"/>
</dbReference>
<dbReference type="InterPro" id="IPR031755">
    <property type="entry name" value="Inhibitor_I66"/>
</dbReference>
<dbReference type="CDD" id="cd23428">
    <property type="entry name" value="beta-trefoil_Ricin_SPI"/>
    <property type="match status" value="1"/>
</dbReference>
<organism evidence="1 2">
    <name type="scientific">Marasmiellus scandens</name>
    <dbReference type="NCBI Taxonomy" id="2682957"/>
    <lineage>
        <taxon>Eukaryota</taxon>
        <taxon>Fungi</taxon>
        <taxon>Dikarya</taxon>
        <taxon>Basidiomycota</taxon>
        <taxon>Agaricomycotina</taxon>
        <taxon>Agaricomycetes</taxon>
        <taxon>Agaricomycetidae</taxon>
        <taxon>Agaricales</taxon>
        <taxon>Marasmiineae</taxon>
        <taxon>Omphalotaceae</taxon>
        <taxon>Marasmiellus</taxon>
    </lineage>
</organism>